<name>A0A6L2JKN7_TANCI</name>
<protein>
    <submittedName>
        <fullName evidence="1">Retrovirus-related Pol polyprotein from transposon 17.6</fullName>
    </submittedName>
</protein>
<proteinExistence type="predicted"/>
<accession>A0A6L2JKN7</accession>
<sequence length="289" mass="31938">MMRQFQTVKAVDTKCETCGGPHSFTECLAVSGYTQETAYATTGNFNLGGHGNNFNQPPPYQAPTHQPQVMPQVSKFQAYMKANDAVMKNMQTQMTSFINLNLELKNIFGQFMKMNTASSLGTGSLPSYTVPNPQEDLKVITTRSGVTLVRPSVFPSSSYSSKEKQDAKARLIRWILLLQEIDIEIKDRKGTENVAADHLSRIKNDELSADNEVVTREIPLIDLHDLGRLNICTRFGDTWAWVAQGPERQQAIAAGTYEADEVSLAAEEVVEEIPAPAQAPLPPRPAPRP</sequence>
<evidence type="ECO:0000313" key="1">
    <source>
        <dbReference type="EMBL" id="GEU37259.1"/>
    </source>
</evidence>
<reference evidence="1" key="1">
    <citation type="journal article" date="2019" name="Sci. Rep.">
        <title>Draft genome of Tanacetum cinerariifolium, the natural source of mosquito coil.</title>
        <authorList>
            <person name="Yamashiro T."/>
            <person name="Shiraishi A."/>
            <person name="Satake H."/>
            <person name="Nakayama K."/>
        </authorList>
    </citation>
    <scope>NUCLEOTIDE SEQUENCE</scope>
</reference>
<organism evidence="1">
    <name type="scientific">Tanacetum cinerariifolium</name>
    <name type="common">Dalmatian daisy</name>
    <name type="synonym">Chrysanthemum cinerariifolium</name>
    <dbReference type="NCBI Taxonomy" id="118510"/>
    <lineage>
        <taxon>Eukaryota</taxon>
        <taxon>Viridiplantae</taxon>
        <taxon>Streptophyta</taxon>
        <taxon>Embryophyta</taxon>
        <taxon>Tracheophyta</taxon>
        <taxon>Spermatophyta</taxon>
        <taxon>Magnoliopsida</taxon>
        <taxon>eudicotyledons</taxon>
        <taxon>Gunneridae</taxon>
        <taxon>Pentapetalae</taxon>
        <taxon>asterids</taxon>
        <taxon>campanulids</taxon>
        <taxon>Asterales</taxon>
        <taxon>Asteraceae</taxon>
        <taxon>Asteroideae</taxon>
        <taxon>Anthemideae</taxon>
        <taxon>Anthemidinae</taxon>
        <taxon>Tanacetum</taxon>
    </lineage>
</organism>
<comment type="caution">
    <text evidence="1">The sequence shown here is derived from an EMBL/GenBank/DDBJ whole genome shotgun (WGS) entry which is preliminary data.</text>
</comment>
<dbReference type="EMBL" id="BKCJ010000907">
    <property type="protein sequence ID" value="GEU37259.1"/>
    <property type="molecule type" value="Genomic_DNA"/>
</dbReference>
<gene>
    <name evidence="1" type="ORF">Tci_009237</name>
</gene>
<dbReference type="AlphaFoldDB" id="A0A6L2JKN7"/>